<keyword evidence="1" id="KW-0238">DNA-binding</keyword>
<dbReference type="PANTHER" id="PTHR46558">
    <property type="entry name" value="TRACRIPTIONAL REGULATORY PROTEIN-RELATED-RELATED"/>
    <property type="match status" value="1"/>
</dbReference>
<dbReference type="RefSeq" id="WP_155698943.1">
    <property type="nucleotide sequence ID" value="NZ_CP034235.1"/>
</dbReference>
<dbReference type="EMBL" id="CP034235">
    <property type="protein sequence ID" value="QGQ93947.1"/>
    <property type="molecule type" value="Genomic_DNA"/>
</dbReference>
<dbReference type="InterPro" id="IPR001387">
    <property type="entry name" value="Cro/C1-type_HTH"/>
</dbReference>
<organism evidence="3 4">
    <name type="scientific">Paenibacillus psychroresistens</name>
    <dbReference type="NCBI Taxonomy" id="1778678"/>
    <lineage>
        <taxon>Bacteria</taxon>
        <taxon>Bacillati</taxon>
        <taxon>Bacillota</taxon>
        <taxon>Bacilli</taxon>
        <taxon>Bacillales</taxon>
        <taxon>Paenibacillaceae</taxon>
        <taxon>Paenibacillus</taxon>
    </lineage>
</organism>
<dbReference type="PROSITE" id="PS50943">
    <property type="entry name" value="HTH_CROC1"/>
    <property type="match status" value="1"/>
</dbReference>
<evidence type="ECO:0000313" key="4">
    <source>
        <dbReference type="Proteomes" id="UP000426246"/>
    </source>
</evidence>
<dbReference type="OrthoDB" id="5190137at2"/>
<dbReference type="GO" id="GO:0003677">
    <property type="term" value="F:DNA binding"/>
    <property type="evidence" value="ECO:0007669"/>
    <property type="project" value="UniProtKB-KW"/>
</dbReference>
<accession>A0A6B8RDE3</accession>
<gene>
    <name evidence="3" type="ORF">EHS13_03015</name>
</gene>
<feature type="domain" description="HTH cro/C1-type" evidence="2">
    <location>
        <begin position="7"/>
        <end position="61"/>
    </location>
</feature>
<evidence type="ECO:0000313" key="3">
    <source>
        <dbReference type="EMBL" id="QGQ93947.1"/>
    </source>
</evidence>
<keyword evidence="4" id="KW-1185">Reference proteome</keyword>
<sequence>MSLGNRIRGLRSKKNLTQIEIAQQLNMGRSNFGHIENDRVIPNSNDLDKIANILDSTSDYLLGRTSEPSAAGEGRDYSLTPKDKRDIARDLEGMLADLESNVALAFNGEPMDDETKRLFHISLENSMRLAKEMAKQKFTPNKYRT</sequence>
<dbReference type="KEGG" id="ppsc:EHS13_03015"/>
<dbReference type="InterPro" id="IPR010982">
    <property type="entry name" value="Lambda_DNA-bd_dom_sf"/>
</dbReference>
<evidence type="ECO:0000256" key="1">
    <source>
        <dbReference type="ARBA" id="ARBA00023125"/>
    </source>
</evidence>
<dbReference type="SUPFAM" id="SSF47413">
    <property type="entry name" value="lambda repressor-like DNA-binding domains"/>
    <property type="match status" value="1"/>
</dbReference>
<dbReference type="Proteomes" id="UP000426246">
    <property type="component" value="Chromosome"/>
</dbReference>
<protein>
    <submittedName>
        <fullName evidence="3">XRE family transcriptional regulator</fullName>
    </submittedName>
</protein>
<proteinExistence type="predicted"/>
<dbReference type="CDD" id="cd00093">
    <property type="entry name" value="HTH_XRE"/>
    <property type="match status" value="1"/>
</dbReference>
<evidence type="ECO:0000259" key="2">
    <source>
        <dbReference type="PROSITE" id="PS50943"/>
    </source>
</evidence>
<reference evidence="4" key="1">
    <citation type="submission" date="2018-11" db="EMBL/GenBank/DDBJ databases">
        <title>Complete genome sequence of Paenibacillus sp. ML311-T8.</title>
        <authorList>
            <person name="Nam Y.-D."/>
            <person name="Kang J."/>
            <person name="Chung W.-H."/>
            <person name="Park Y.S."/>
        </authorList>
    </citation>
    <scope>NUCLEOTIDE SEQUENCE [LARGE SCALE GENOMIC DNA]</scope>
    <source>
        <strain evidence="4">ML311-T8</strain>
    </source>
</reference>
<dbReference type="PANTHER" id="PTHR46558:SF11">
    <property type="entry name" value="HTH-TYPE TRANSCRIPTIONAL REGULATOR XRE"/>
    <property type="match status" value="1"/>
</dbReference>
<dbReference type="AlphaFoldDB" id="A0A6B8RDE3"/>
<name>A0A6B8RDE3_9BACL</name>
<dbReference type="Pfam" id="PF12844">
    <property type="entry name" value="HTH_19"/>
    <property type="match status" value="1"/>
</dbReference>
<dbReference type="Gene3D" id="1.10.260.40">
    <property type="entry name" value="lambda repressor-like DNA-binding domains"/>
    <property type="match status" value="1"/>
</dbReference>
<dbReference type="SMART" id="SM00530">
    <property type="entry name" value="HTH_XRE"/>
    <property type="match status" value="1"/>
</dbReference>